<name>A0AAD9UVE6_ACRCE</name>
<keyword evidence="2" id="KW-1185">Reference proteome</keyword>
<gene>
    <name evidence="1" type="ORF">P5673_027806</name>
</gene>
<dbReference type="Proteomes" id="UP001249851">
    <property type="component" value="Unassembled WGS sequence"/>
</dbReference>
<organism evidence="1 2">
    <name type="scientific">Acropora cervicornis</name>
    <name type="common">Staghorn coral</name>
    <dbReference type="NCBI Taxonomy" id="6130"/>
    <lineage>
        <taxon>Eukaryota</taxon>
        <taxon>Metazoa</taxon>
        <taxon>Cnidaria</taxon>
        <taxon>Anthozoa</taxon>
        <taxon>Hexacorallia</taxon>
        <taxon>Scleractinia</taxon>
        <taxon>Astrocoeniina</taxon>
        <taxon>Acroporidae</taxon>
        <taxon>Acropora</taxon>
    </lineage>
</organism>
<evidence type="ECO:0000313" key="2">
    <source>
        <dbReference type="Proteomes" id="UP001249851"/>
    </source>
</evidence>
<dbReference type="EMBL" id="JARQWQ010000098">
    <property type="protein sequence ID" value="KAK2551404.1"/>
    <property type="molecule type" value="Genomic_DNA"/>
</dbReference>
<proteinExistence type="predicted"/>
<protein>
    <submittedName>
        <fullName evidence="1">Uncharacterized protein</fullName>
    </submittedName>
</protein>
<reference evidence="1" key="1">
    <citation type="journal article" date="2023" name="G3 (Bethesda)">
        <title>Whole genome assembly and annotation of the endangered Caribbean coral Acropora cervicornis.</title>
        <authorList>
            <person name="Selwyn J.D."/>
            <person name="Vollmer S.V."/>
        </authorList>
    </citation>
    <scope>NUCLEOTIDE SEQUENCE</scope>
    <source>
        <strain evidence="1">K2</strain>
    </source>
</reference>
<comment type="caution">
    <text evidence="1">The sequence shown here is derived from an EMBL/GenBank/DDBJ whole genome shotgun (WGS) entry which is preliminary data.</text>
</comment>
<reference evidence="1" key="2">
    <citation type="journal article" date="2023" name="Science">
        <title>Genomic signatures of disease resistance in endangered staghorn corals.</title>
        <authorList>
            <person name="Vollmer S.V."/>
            <person name="Selwyn J.D."/>
            <person name="Despard B.A."/>
            <person name="Roesel C.L."/>
        </authorList>
    </citation>
    <scope>NUCLEOTIDE SEQUENCE</scope>
    <source>
        <strain evidence="1">K2</strain>
    </source>
</reference>
<evidence type="ECO:0000313" key="1">
    <source>
        <dbReference type="EMBL" id="KAK2551404.1"/>
    </source>
</evidence>
<sequence length="344" mass="38632">MASKETLGRVRHFDLISHQVRVGIILFVAGYSLKLRIRHLRSISVRNLIPKFEVTGECMLNHFLETYFTLHSVTGNQNAFYTSEKIKLTLESRIENRVENRDSQQTVNLLLNGTNNPASKHQNLASQQHPTTPLSPLLERSLGITRNRWHSPGVEDDLNTGDQVEFLVQPDRVVLLMEDPQEVNHANIECHLQILFTQRGVRQANCYEVISKAANMGSCNYCSPGSIALERKDCKGVVSLAKARNHANDVIYCHIIAKLNHQRMILAPPGDDKSMICSHFSGWLFLQMTPKLLMCNDGKGRLWKGPAALLMDTSFALQKAVEALTCSLCSHGISRSPKPPLLFL</sequence>
<dbReference type="AlphaFoldDB" id="A0AAD9UVE6"/>
<accession>A0AAD9UVE6</accession>